<protein>
    <submittedName>
        <fullName evidence="5">Aminotransferase</fullName>
    </submittedName>
</protein>
<dbReference type="Pfam" id="PF00202">
    <property type="entry name" value="Aminotran_3"/>
    <property type="match status" value="1"/>
</dbReference>
<evidence type="ECO:0000256" key="2">
    <source>
        <dbReference type="ARBA" id="ARBA00008954"/>
    </source>
</evidence>
<keyword evidence="6" id="KW-1185">Reference proteome</keyword>
<dbReference type="PANTHER" id="PTHR43094">
    <property type="entry name" value="AMINOTRANSFERASE"/>
    <property type="match status" value="1"/>
</dbReference>
<sequence length="434" mass="45666">MKRLLMTGLNAGDEAPVAVIGGDGSYFHLDDGRKVLDGSNSGGALGHRHPDIVAAIRRAAEYPACSEGWFWKEREAAAEALIGLAFAGEHDWVGAVRFGLSGSEVNDLALSLAQAVTGRSAIATRERAYHGLTGLARDATVQPHWHGGLSHRDGRVSPCSASAPVRVLSAPLTSAYGERVPLLAQQGEDEMAALLGDVSGVIVDYSQGGIYHDGAYQDQVARAARRAGALWIADEVVTGAGRAGRWFAFQGGESRPDMVTMGKSLAGGGAPIGAVILSRTMVERLDGAAWQAYSTFRGHPLAMACVLATLEVIRRDGLLERVAALEPMMRGNLVAIAEAHPSVARVDGRGLHWTIELHGPHWRDWTAASAGTPVASLVAAAALAEDVVIGTSGEETSLFLAPSLLMSEADLGRLLDTLDRALAVADRHHAHRAA</sequence>
<accession>A0A0J6T4V7</accession>
<dbReference type="InterPro" id="IPR015422">
    <property type="entry name" value="PyrdxlP-dep_Trfase_small"/>
</dbReference>
<dbReference type="InterPro" id="IPR015424">
    <property type="entry name" value="PyrdxlP-dep_Trfase"/>
</dbReference>
<name>A0A0J6T4V7_9HYPH</name>
<dbReference type="PATRIC" id="fig|298794.3.peg.5454"/>
<keyword evidence="5" id="KW-0808">Transferase</keyword>
<evidence type="ECO:0000256" key="4">
    <source>
        <dbReference type="RuleBase" id="RU003560"/>
    </source>
</evidence>
<evidence type="ECO:0000313" key="5">
    <source>
        <dbReference type="EMBL" id="KMO40974.1"/>
    </source>
</evidence>
<organism evidence="5 6">
    <name type="scientific">Methylobacterium variabile</name>
    <dbReference type="NCBI Taxonomy" id="298794"/>
    <lineage>
        <taxon>Bacteria</taxon>
        <taxon>Pseudomonadati</taxon>
        <taxon>Pseudomonadota</taxon>
        <taxon>Alphaproteobacteria</taxon>
        <taxon>Hyphomicrobiales</taxon>
        <taxon>Methylobacteriaceae</taxon>
        <taxon>Methylobacterium</taxon>
    </lineage>
</organism>
<dbReference type="EMBL" id="LABY01000039">
    <property type="protein sequence ID" value="KMO40974.1"/>
    <property type="molecule type" value="Genomic_DNA"/>
</dbReference>
<dbReference type="AlphaFoldDB" id="A0A0J6T4V7"/>
<dbReference type="GO" id="GO:0008483">
    <property type="term" value="F:transaminase activity"/>
    <property type="evidence" value="ECO:0007669"/>
    <property type="project" value="UniProtKB-KW"/>
</dbReference>
<dbReference type="SUPFAM" id="SSF53383">
    <property type="entry name" value="PLP-dependent transferases"/>
    <property type="match status" value="1"/>
</dbReference>
<keyword evidence="3 4" id="KW-0663">Pyridoxal phosphate</keyword>
<dbReference type="InterPro" id="IPR049704">
    <property type="entry name" value="Aminotrans_3_PPA_site"/>
</dbReference>
<dbReference type="RefSeq" id="WP_048443394.1">
    <property type="nucleotide sequence ID" value="NZ_LABY01000039.1"/>
</dbReference>
<reference evidence="5 6" key="1">
    <citation type="submission" date="2015-03" db="EMBL/GenBank/DDBJ databases">
        <title>Genome sequencing of Methylobacterium variabile DSM 16961.</title>
        <authorList>
            <person name="Chaudhry V."/>
            <person name="Patil P.B."/>
        </authorList>
    </citation>
    <scope>NUCLEOTIDE SEQUENCE [LARGE SCALE GENOMIC DNA]</scope>
    <source>
        <strain evidence="5 6">DSM 16961</strain>
    </source>
</reference>
<dbReference type="PROSITE" id="PS00600">
    <property type="entry name" value="AA_TRANSFER_CLASS_3"/>
    <property type="match status" value="1"/>
</dbReference>
<comment type="cofactor">
    <cofactor evidence="1">
        <name>pyridoxal 5'-phosphate</name>
        <dbReference type="ChEBI" id="CHEBI:597326"/>
    </cofactor>
</comment>
<dbReference type="GO" id="GO:0030170">
    <property type="term" value="F:pyridoxal phosphate binding"/>
    <property type="evidence" value="ECO:0007669"/>
    <property type="project" value="InterPro"/>
</dbReference>
<dbReference type="OrthoDB" id="9801834at2"/>
<keyword evidence="5" id="KW-0032">Aminotransferase</keyword>
<dbReference type="InterPro" id="IPR015421">
    <property type="entry name" value="PyrdxlP-dep_Trfase_major"/>
</dbReference>
<dbReference type="InterPro" id="IPR005814">
    <property type="entry name" value="Aminotrans_3"/>
</dbReference>
<evidence type="ECO:0000256" key="3">
    <source>
        <dbReference type="ARBA" id="ARBA00022898"/>
    </source>
</evidence>
<evidence type="ECO:0000313" key="6">
    <source>
        <dbReference type="Proteomes" id="UP000035955"/>
    </source>
</evidence>
<evidence type="ECO:0000256" key="1">
    <source>
        <dbReference type="ARBA" id="ARBA00001933"/>
    </source>
</evidence>
<dbReference type="Gene3D" id="3.40.640.10">
    <property type="entry name" value="Type I PLP-dependent aspartate aminotransferase-like (Major domain)"/>
    <property type="match status" value="1"/>
</dbReference>
<comment type="caution">
    <text evidence="5">The sequence shown here is derived from an EMBL/GenBank/DDBJ whole genome shotgun (WGS) entry which is preliminary data.</text>
</comment>
<comment type="similarity">
    <text evidence="2 4">Belongs to the class-III pyridoxal-phosphate-dependent aminotransferase family.</text>
</comment>
<proteinExistence type="inferred from homology"/>
<dbReference type="Proteomes" id="UP000035955">
    <property type="component" value="Unassembled WGS sequence"/>
</dbReference>
<dbReference type="PANTHER" id="PTHR43094:SF1">
    <property type="entry name" value="AMINOTRANSFERASE CLASS-III"/>
    <property type="match status" value="1"/>
</dbReference>
<dbReference type="Gene3D" id="3.90.1150.10">
    <property type="entry name" value="Aspartate Aminotransferase, domain 1"/>
    <property type="match status" value="1"/>
</dbReference>
<gene>
    <name evidence="5" type="ORF">VQ02_06730</name>
</gene>